<dbReference type="GO" id="GO:0008757">
    <property type="term" value="F:S-adenosylmethionine-dependent methyltransferase activity"/>
    <property type="evidence" value="ECO:0007669"/>
    <property type="project" value="InterPro"/>
</dbReference>
<comment type="caution">
    <text evidence="2">The sequence shown here is derived from an EMBL/GenBank/DDBJ whole genome shotgun (WGS) entry which is preliminary data.</text>
</comment>
<feature type="domain" description="Methyltransferase type 11" evidence="1">
    <location>
        <begin position="22"/>
        <end position="114"/>
    </location>
</feature>
<dbReference type="CDD" id="cd02440">
    <property type="entry name" value="AdoMet_MTases"/>
    <property type="match status" value="1"/>
</dbReference>
<keyword evidence="2" id="KW-0489">Methyltransferase</keyword>
<accession>A0A7U8G2C0</accession>
<reference evidence="2 3" key="1">
    <citation type="submission" date="2018-05" db="EMBL/GenBank/DDBJ databases">
        <authorList>
            <consortium name="PulseNet: The National Subtyping Network for Foodborne Disease Surveillance"/>
            <person name="Tarr C.L."/>
            <person name="Trees E."/>
            <person name="Katz L.S."/>
            <person name="Carleton-Romer H.A."/>
            <person name="Stroika S."/>
            <person name="Kucerova Z."/>
            <person name="Roache K.F."/>
            <person name="Sabol A.L."/>
            <person name="Besser J."/>
            <person name="Gerner-Smidt P."/>
        </authorList>
    </citation>
    <scope>NUCLEOTIDE SEQUENCE [LARGE SCALE GENOMIC DNA]</scope>
    <source>
        <strain evidence="2 3">1988D-2602</strain>
    </source>
</reference>
<dbReference type="GO" id="GO:0032259">
    <property type="term" value="P:methylation"/>
    <property type="evidence" value="ECO:0007669"/>
    <property type="project" value="UniProtKB-KW"/>
</dbReference>
<dbReference type="AlphaFoldDB" id="A0A7U8G2C0"/>
<dbReference type="Gene3D" id="3.40.50.150">
    <property type="entry name" value="Vaccinia Virus protein VP39"/>
    <property type="match status" value="1"/>
</dbReference>
<dbReference type="InterPro" id="IPR029063">
    <property type="entry name" value="SAM-dependent_MTases_sf"/>
</dbReference>
<evidence type="ECO:0000259" key="1">
    <source>
        <dbReference type="Pfam" id="PF08241"/>
    </source>
</evidence>
<dbReference type="Pfam" id="PF08241">
    <property type="entry name" value="Methyltransf_11"/>
    <property type="match status" value="1"/>
</dbReference>
<gene>
    <name evidence="2" type="ORF">A0Y59_05750</name>
</gene>
<keyword evidence="2" id="KW-0808">Transferase</keyword>
<evidence type="ECO:0000313" key="3">
    <source>
        <dbReference type="Proteomes" id="UP000533324"/>
    </source>
</evidence>
<sequence>MVSYRRKKVLEILNKYNPKNVLEIGCGMDSIFNYYKNFDKATIIEPSNVFCHKATNDLKENNVEIFNDFLENKTKVLKDNNFDFIICSSLLHEVNNPDDFLKDILRVCIKGTIIHINVPNSNSFHLLWAYESGLINKLGNLTNTAIKFQQNTTFDLNKLTQFIKNHIDERGCTILDSGSYFIKPFNHSKMSLCLENKILDEKLLDGLYKISDYMPDLGAEIFVNAKIV</sequence>
<dbReference type="EMBL" id="AABVCV010000009">
    <property type="protein sequence ID" value="EAJ1254689.1"/>
    <property type="molecule type" value="Genomic_DNA"/>
</dbReference>
<dbReference type="SUPFAM" id="SSF53335">
    <property type="entry name" value="S-adenosyl-L-methionine-dependent methyltransferases"/>
    <property type="match status" value="1"/>
</dbReference>
<organism evidence="2 3">
    <name type="scientific">Campylobacter lari</name>
    <dbReference type="NCBI Taxonomy" id="201"/>
    <lineage>
        <taxon>Bacteria</taxon>
        <taxon>Pseudomonadati</taxon>
        <taxon>Campylobacterota</taxon>
        <taxon>Epsilonproteobacteria</taxon>
        <taxon>Campylobacterales</taxon>
        <taxon>Campylobacteraceae</taxon>
        <taxon>Campylobacter</taxon>
    </lineage>
</organism>
<evidence type="ECO:0000313" key="2">
    <source>
        <dbReference type="EMBL" id="EAJ1254689.1"/>
    </source>
</evidence>
<dbReference type="Proteomes" id="UP000533324">
    <property type="component" value="Unassembled WGS sequence"/>
</dbReference>
<dbReference type="InterPro" id="IPR013216">
    <property type="entry name" value="Methyltransf_11"/>
</dbReference>
<protein>
    <submittedName>
        <fullName evidence="2">Class I SAM-dependent methyltransferase</fullName>
    </submittedName>
</protein>
<name>A0A7U8G2C0_CAMLA</name>
<proteinExistence type="predicted"/>